<sequence>MTYTLESPLRDLIDLPRRVEAADFVIKLDEGVARHEQTVRDYVVTDAIAEALGEGLDLVAGSLNRQSSRGAFLDGSFGSGKSHYMAVLHLLLSGDLNVRQIPGLEAVVADRQDLLERKLLVLDYNLLGGEVVRRRALRRVPQHRRRATPRRSPSRAARQ</sequence>
<gene>
    <name evidence="3" type="ORF">JF543_13920</name>
</gene>
<accession>A0A939DZG3</accession>
<feature type="domain" description="DUF6079" evidence="2">
    <location>
        <begin position="34"/>
        <end position="126"/>
    </location>
</feature>
<dbReference type="RefSeq" id="WP_206824857.1">
    <property type="nucleotide sequence ID" value="NZ_JAEMWU010000004.1"/>
</dbReference>
<evidence type="ECO:0000313" key="3">
    <source>
        <dbReference type="EMBL" id="MBN8207047.1"/>
    </source>
</evidence>
<evidence type="ECO:0000259" key="2">
    <source>
        <dbReference type="Pfam" id="PF19557"/>
    </source>
</evidence>
<dbReference type="Proteomes" id="UP000664385">
    <property type="component" value="Unassembled WGS sequence"/>
</dbReference>
<proteinExistence type="predicted"/>
<evidence type="ECO:0000313" key="4">
    <source>
        <dbReference type="Proteomes" id="UP000664385"/>
    </source>
</evidence>
<feature type="region of interest" description="Disordered" evidence="1">
    <location>
        <begin position="139"/>
        <end position="159"/>
    </location>
</feature>
<reference evidence="3" key="1">
    <citation type="submission" date="2020-12" db="EMBL/GenBank/DDBJ databases">
        <title>PHA producing bacteria isolated from mangrove.</title>
        <authorList>
            <person name="Zheng W."/>
            <person name="Yu S."/>
            <person name="Huang Y."/>
        </authorList>
    </citation>
    <scope>NUCLEOTIDE SEQUENCE</scope>
    <source>
        <strain evidence="3">GN8-5</strain>
    </source>
</reference>
<dbReference type="AlphaFoldDB" id="A0A939DZG3"/>
<organism evidence="3 4">
    <name type="scientific">Microbacterium esteraromaticum</name>
    <dbReference type="NCBI Taxonomy" id="57043"/>
    <lineage>
        <taxon>Bacteria</taxon>
        <taxon>Bacillati</taxon>
        <taxon>Actinomycetota</taxon>
        <taxon>Actinomycetes</taxon>
        <taxon>Micrococcales</taxon>
        <taxon>Microbacteriaceae</taxon>
        <taxon>Microbacterium</taxon>
    </lineage>
</organism>
<evidence type="ECO:0000256" key="1">
    <source>
        <dbReference type="SAM" id="MobiDB-lite"/>
    </source>
</evidence>
<dbReference type="Pfam" id="PF19557">
    <property type="entry name" value="DUF6079_1st"/>
    <property type="match status" value="1"/>
</dbReference>
<dbReference type="EMBL" id="JAEMWU010000004">
    <property type="protein sequence ID" value="MBN8207047.1"/>
    <property type="molecule type" value="Genomic_DNA"/>
</dbReference>
<dbReference type="InterPro" id="IPR045725">
    <property type="entry name" value="DUF6079_N"/>
</dbReference>
<protein>
    <recommendedName>
        <fullName evidence="2">DUF6079 domain-containing protein</fullName>
    </recommendedName>
</protein>
<name>A0A939DZG3_9MICO</name>
<comment type="caution">
    <text evidence="3">The sequence shown here is derived from an EMBL/GenBank/DDBJ whole genome shotgun (WGS) entry which is preliminary data.</text>
</comment>